<protein>
    <submittedName>
        <fullName evidence="2">Uncharacterized protein</fullName>
    </submittedName>
</protein>
<feature type="region of interest" description="Disordered" evidence="1">
    <location>
        <begin position="482"/>
        <end position="507"/>
    </location>
</feature>
<accession>A0AAD4HEC8</accession>
<dbReference type="RefSeq" id="XP_041220086.1">
    <property type="nucleotide sequence ID" value="XM_041368078.1"/>
</dbReference>
<gene>
    <name evidence="2" type="ORF">F5891DRAFT_1195209</name>
</gene>
<dbReference type="GeneID" id="64662376"/>
<dbReference type="AlphaFoldDB" id="A0AAD4HEC8"/>
<comment type="caution">
    <text evidence="2">The sequence shown here is derived from an EMBL/GenBank/DDBJ whole genome shotgun (WGS) entry which is preliminary data.</text>
</comment>
<organism evidence="2 3">
    <name type="scientific">Suillus fuscotomentosus</name>
    <dbReference type="NCBI Taxonomy" id="1912939"/>
    <lineage>
        <taxon>Eukaryota</taxon>
        <taxon>Fungi</taxon>
        <taxon>Dikarya</taxon>
        <taxon>Basidiomycota</taxon>
        <taxon>Agaricomycotina</taxon>
        <taxon>Agaricomycetes</taxon>
        <taxon>Agaricomycetidae</taxon>
        <taxon>Boletales</taxon>
        <taxon>Suillineae</taxon>
        <taxon>Suillaceae</taxon>
        <taxon>Suillus</taxon>
    </lineage>
</organism>
<dbReference type="EMBL" id="JABBWK010000079">
    <property type="protein sequence ID" value="KAG1894510.1"/>
    <property type="molecule type" value="Genomic_DNA"/>
</dbReference>
<proteinExistence type="predicted"/>
<evidence type="ECO:0000313" key="2">
    <source>
        <dbReference type="EMBL" id="KAG1894510.1"/>
    </source>
</evidence>
<dbReference type="Proteomes" id="UP001195769">
    <property type="component" value="Unassembled WGS sequence"/>
</dbReference>
<sequence length="624" mass="72033">MVRTTLKARSIGRVGRPKSKGKGKLVRMEKGAATARLNSAAMPLRQPLTSFAIPLVHAEIVMDDSLKNNNNKITYGEPQETEFIRVENRESYKMCRIPVFEGGKKRGFVPLPLRYRDVWLELSYNIVLCTNIWELWLEEGKKKSKGKKASMVATCRKNTGSMLVQHMLTRRLVVEQLLKLDYLTEPGKESVPLLDEWKIRMCRDWWNKSYDEAFAEGREFLSADPVTAANKAFFEKGWDIDEKGKESLLSPPDPAAWINGRVEGIHKIFAQVIMPQALNELKKPGAFHETRHLEGGELPGRWHERHDPCPYFWSEAQWEWYSEGHNFSDTPIAFFNFVLRKEPSYANVKEFEHDVKSIANIIFANSERNGCENIQEIVGGLWLGEMTWREFVDYLRQKWHLNDDSCKPWEKKDEKNPFNSLEAQLIFQGFVRRGSEKRDWNPKDQILWESLLRMSPKEYEPVWKRVVKTILEEESSVGDVLKDAGNWSHHSKSVEDSETGQVENQAQPQVCLEQVDRADASANFNQSPPKTSEKQSTLSHQLLPIYEWMLAYVQKTISLETFEEKLRSSLSNEHEKGIQQFLDDIRAIPPGNDVASKDALDSFVNRVKALEARREAGRLHNNLL</sequence>
<keyword evidence="3" id="KW-1185">Reference proteome</keyword>
<evidence type="ECO:0000313" key="3">
    <source>
        <dbReference type="Proteomes" id="UP001195769"/>
    </source>
</evidence>
<feature type="region of interest" description="Disordered" evidence="1">
    <location>
        <begin position="1"/>
        <end position="22"/>
    </location>
</feature>
<reference evidence="2" key="1">
    <citation type="journal article" date="2020" name="New Phytol.">
        <title>Comparative genomics reveals dynamic genome evolution in host specialist ectomycorrhizal fungi.</title>
        <authorList>
            <person name="Lofgren L.A."/>
            <person name="Nguyen N.H."/>
            <person name="Vilgalys R."/>
            <person name="Ruytinx J."/>
            <person name="Liao H.L."/>
            <person name="Branco S."/>
            <person name="Kuo A."/>
            <person name="LaButti K."/>
            <person name="Lipzen A."/>
            <person name="Andreopoulos W."/>
            <person name="Pangilinan J."/>
            <person name="Riley R."/>
            <person name="Hundley H."/>
            <person name="Na H."/>
            <person name="Barry K."/>
            <person name="Grigoriev I.V."/>
            <person name="Stajich J.E."/>
            <person name="Kennedy P.G."/>
        </authorList>
    </citation>
    <scope>NUCLEOTIDE SEQUENCE</scope>
    <source>
        <strain evidence="2">FC203</strain>
    </source>
</reference>
<evidence type="ECO:0000256" key="1">
    <source>
        <dbReference type="SAM" id="MobiDB-lite"/>
    </source>
</evidence>
<name>A0AAD4HEC8_9AGAM</name>